<reference evidence="8 9" key="1">
    <citation type="submission" date="2024-11" db="EMBL/GenBank/DDBJ databases">
        <title>Chromosome-level genome assembly of the freshwater bivalve Anodonta woodiana.</title>
        <authorList>
            <person name="Chen X."/>
        </authorList>
    </citation>
    <scope>NUCLEOTIDE SEQUENCE [LARGE SCALE GENOMIC DNA]</scope>
    <source>
        <strain evidence="8">MN2024</strain>
        <tissue evidence="8">Gills</tissue>
    </source>
</reference>
<evidence type="ECO:0000256" key="3">
    <source>
        <dbReference type="ARBA" id="ARBA00022692"/>
    </source>
</evidence>
<dbReference type="EMBL" id="JBJQND010000006">
    <property type="protein sequence ID" value="KAL3874003.1"/>
    <property type="molecule type" value="Genomic_DNA"/>
</dbReference>
<dbReference type="Proteomes" id="UP001634394">
    <property type="component" value="Unassembled WGS sequence"/>
</dbReference>
<dbReference type="AlphaFoldDB" id="A0ABD3WMQ8"/>
<evidence type="ECO:0000256" key="2">
    <source>
        <dbReference type="ARBA" id="ARBA00010532"/>
    </source>
</evidence>
<keyword evidence="3 7" id="KW-0812">Transmembrane</keyword>
<comment type="caution">
    <text evidence="8">The sequence shown here is derived from an EMBL/GenBank/DDBJ whole genome shotgun (WGS) entry which is preliminary data.</text>
</comment>
<dbReference type="PANTHER" id="PTHR11923">
    <property type="entry name" value="SCAVENGER RECEPTOR CLASS B TYPE-1 SR-B1"/>
    <property type="match status" value="1"/>
</dbReference>
<comment type="similarity">
    <text evidence="2">Belongs to the CD36 family.</text>
</comment>
<evidence type="ECO:0000256" key="4">
    <source>
        <dbReference type="ARBA" id="ARBA00022989"/>
    </source>
</evidence>
<gene>
    <name evidence="8" type="ORF">ACJMK2_037074</name>
</gene>
<sequence length="164" mass="19212">MFRRAFMLTNAARESAIRGQRISAHILGIGIFMVGVMVLSVALILGLGFPRYVNERITDDQCILNKDHKFYYAWVSDADHVNYNRLYYWTIKNKADFLYGGANPEVVERGPYVYRETRTKFNIQFYNDRVTFQTMRTQTFAEELTKRECGQQCLENDTACIMQF</sequence>
<dbReference type="Pfam" id="PF01130">
    <property type="entry name" value="CD36"/>
    <property type="match status" value="1"/>
</dbReference>
<evidence type="ECO:0000256" key="1">
    <source>
        <dbReference type="ARBA" id="ARBA00004370"/>
    </source>
</evidence>
<keyword evidence="5 7" id="KW-0472">Membrane</keyword>
<organism evidence="8 9">
    <name type="scientific">Sinanodonta woodiana</name>
    <name type="common">Chinese pond mussel</name>
    <name type="synonym">Anodonta woodiana</name>
    <dbReference type="NCBI Taxonomy" id="1069815"/>
    <lineage>
        <taxon>Eukaryota</taxon>
        <taxon>Metazoa</taxon>
        <taxon>Spiralia</taxon>
        <taxon>Lophotrochozoa</taxon>
        <taxon>Mollusca</taxon>
        <taxon>Bivalvia</taxon>
        <taxon>Autobranchia</taxon>
        <taxon>Heteroconchia</taxon>
        <taxon>Palaeoheterodonta</taxon>
        <taxon>Unionida</taxon>
        <taxon>Unionoidea</taxon>
        <taxon>Unionidae</taxon>
        <taxon>Unioninae</taxon>
        <taxon>Sinanodonta</taxon>
    </lineage>
</organism>
<dbReference type="GO" id="GO:0016020">
    <property type="term" value="C:membrane"/>
    <property type="evidence" value="ECO:0007669"/>
    <property type="project" value="UniProtKB-SubCell"/>
</dbReference>
<keyword evidence="6" id="KW-0325">Glycoprotein</keyword>
<keyword evidence="9" id="KW-1185">Reference proteome</keyword>
<dbReference type="PANTHER" id="PTHR11923:SF51">
    <property type="entry name" value="LYSOSOME MEMBRANE PROTEIN 2"/>
    <property type="match status" value="1"/>
</dbReference>
<dbReference type="InterPro" id="IPR002159">
    <property type="entry name" value="CD36_fam"/>
</dbReference>
<evidence type="ECO:0000256" key="7">
    <source>
        <dbReference type="SAM" id="Phobius"/>
    </source>
</evidence>
<evidence type="ECO:0000256" key="6">
    <source>
        <dbReference type="ARBA" id="ARBA00023180"/>
    </source>
</evidence>
<evidence type="ECO:0000256" key="5">
    <source>
        <dbReference type="ARBA" id="ARBA00023136"/>
    </source>
</evidence>
<name>A0ABD3WMQ8_SINWO</name>
<evidence type="ECO:0000313" key="9">
    <source>
        <dbReference type="Proteomes" id="UP001634394"/>
    </source>
</evidence>
<feature type="transmembrane region" description="Helical" evidence="7">
    <location>
        <begin position="26"/>
        <end position="49"/>
    </location>
</feature>
<evidence type="ECO:0000313" key="8">
    <source>
        <dbReference type="EMBL" id="KAL3874003.1"/>
    </source>
</evidence>
<accession>A0ABD3WMQ8</accession>
<proteinExistence type="inferred from homology"/>
<protein>
    <submittedName>
        <fullName evidence="8">Uncharacterized protein</fullName>
    </submittedName>
</protein>
<keyword evidence="4 7" id="KW-1133">Transmembrane helix</keyword>
<comment type="subcellular location">
    <subcellularLocation>
        <location evidence="1">Membrane</location>
    </subcellularLocation>
</comment>